<comment type="caution">
    <text evidence="4">The sequence shown here is derived from an EMBL/GenBank/DDBJ whole genome shotgun (WGS) entry which is preliminary data.</text>
</comment>
<dbReference type="InterPro" id="IPR033116">
    <property type="entry name" value="TRYPSIN_SER"/>
</dbReference>
<dbReference type="PANTHER" id="PTHR24256">
    <property type="entry name" value="TRYPTASE-RELATED"/>
    <property type="match status" value="1"/>
</dbReference>
<evidence type="ECO:0000256" key="2">
    <source>
        <dbReference type="ARBA" id="ARBA00024195"/>
    </source>
</evidence>
<dbReference type="OrthoDB" id="6380398at2759"/>
<dbReference type="EMBL" id="NEDP02003393">
    <property type="protein sequence ID" value="OWF48756.1"/>
    <property type="molecule type" value="Genomic_DNA"/>
</dbReference>
<proteinExistence type="inferred from homology"/>
<dbReference type="InterPro" id="IPR009003">
    <property type="entry name" value="Peptidase_S1_PA"/>
</dbReference>
<organism evidence="4 5">
    <name type="scientific">Mizuhopecten yessoensis</name>
    <name type="common">Japanese scallop</name>
    <name type="synonym">Patinopecten yessoensis</name>
    <dbReference type="NCBI Taxonomy" id="6573"/>
    <lineage>
        <taxon>Eukaryota</taxon>
        <taxon>Metazoa</taxon>
        <taxon>Spiralia</taxon>
        <taxon>Lophotrochozoa</taxon>
        <taxon>Mollusca</taxon>
        <taxon>Bivalvia</taxon>
        <taxon>Autobranchia</taxon>
        <taxon>Pteriomorphia</taxon>
        <taxon>Pectinida</taxon>
        <taxon>Pectinoidea</taxon>
        <taxon>Pectinidae</taxon>
        <taxon>Mizuhopecten</taxon>
    </lineage>
</organism>
<protein>
    <submittedName>
        <fullName evidence="4">Mast cell tryptase</fullName>
    </submittedName>
</protein>
<gene>
    <name evidence="4" type="ORF">KP79_PYT11973</name>
</gene>
<dbReference type="Gene3D" id="2.40.10.10">
    <property type="entry name" value="Trypsin-like serine proteases"/>
    <property type="match status" value="1"/>
</dbReference>
<dbReference type="GO" id="GO:0006508">
    <property type="term" value="P:proteolysis"/>
    <property type="evidence" value="ECO:0007669"/>
    <property type="project" value="InterPro"/>
</dbReference>
<evidence type="ECO:0000313" key="5">
    <source>
        <dbReference type="Proteomes" id="UP000242188"/>
    </source>
</evidence>
<evidence type="ECO:0000313" key="4">
    <source>
        <dbReference type="EMBL" id="OWF48756.1"/>
    </source>
</evidence>
<name>A0A210QJ90_MIZYE</name>
<dbReference type="STRING" id="6573.A0A210QJ90"/>
<dbReference type="SUPFAM" id="SSF50494">
    <property type="entry name" value="Trypsin-like serine proteases"/>
    <property type="match status" value="1"/>
</dbReference>
<dbReference type="Proteomes" id="UP000242188">
    <property type="component" value="Unassembled WGS sequence"/>
</dbReference>
<dbReference type="PROSITE" id="PS50240">
    <property type="entry name" value="TRYPSIN_DOM"/>
    <property type="match status" value="1"/>
</dbReference>
<evidence type="ECO:0000256" key="1">
    <source>
        <dbReference type="ARBA" id="ARBA00023157"/>
    </source>
</evidence>
<dbReference type="InterPro" id="IPR043504">
    <property type="entry name" value="Peptidase_S1_PA_chymotrypsin"/>
</dbReference>
<dbReference type="Pfam" id="PF00089">
    <property type="entry name" value="Trypsin"/>
    <property type="match status" value="1"/>
</dbReference>
<dbReference type="SMART" id="SM00020">
    <property type="entry name" value="Tryp_SPc"/>
    <property type="match status" value="1"/>
</dbReference>
<accession>A0A210QJ90</accession>
<comment type="similarity">
    <text evidence="2">Belongs to the peptidase S1 family. CLIP subfamily.</text>
</comment>
<feature type="domain" description="Peptidase S1" evidence="3">
    <location>
        <begin position="66"/>
        <end position="156"/>
    </location>
</feature>
<reference evidence="4 5" key="1">
    <citation type="journal article" date="2017" name="Nat. Ecol. Evol.">
        <title>Scallop genome provides insights into evolution of bilaterian karyotype and development.</title>
        <authorList>
            <person name="Wang S."/>
            <person name="Zhang J."/>
            <person name="Jiao W."/>
            <person name="Li J."/>
            <person name="Xun X."/>
            <person name="Sun Y."/>
            <person name="Guo X."/>
            <person name="Huan P."/>
            <person name="Dong B."/>
            <person name="Zhang L."/>
            <person name="Hu X."/>
            <person name="Sun X."/>
            <person name="Wang J."/>
            <person name="Zhao C."/>
            <person name="Wang Y."/>
            <person name="Wang D."/>
            <person name="Huang X."/>
            <person name="Wang R."/>
            <person name="Lv J."/>
            <person name="Li Y."/>
            <person name="Zhang Z."/>
            <person name="Liu B."/>
            <person name="Lu W."/>
            <person name="Hui Y."/>
            <person name="Liang J."/>
            <person name="Zhou Z."/>
            <person name="Hou R."/>
            <person name="Li X."/>
            <person name="Liu Y."/>
            <person name="Li H."/>
            <person name="Ning X."/>
            <person name="Lin Y."/>
            <person name="Zhao L."/>
            <person name="Xing Q."/>
            <person name="Dou J."/>
            <person name="Li Y."/>
            <person name="Mao J."/>
            <person name="Guo H."/>
            <person name="Dou H."/>
            <person name="Li T."/>
            <person name="Mu C."/>
            <person name="Jiang W."/>
            <person name="Fu Q."/>
            <person name="Fu X."/>
            <person name="Miao Y."/>
            <person name="Liu J."/>
            <person name="Yu Q."/>
            <person name="Li R."/>
            <person name="Liao H."/>
            <person name="Li X."/>
            <person name="Kong Y."/>
            <person name="Jiang Z."/>
            <person name="Chourrout D."/>
            <person name="Li R."/>
            <person name="Bao Z."/>
        </authorList>
    </citation>
    <scope>NUCLEOTIDE SEQUENCE [LARGE SCALE GENOMIC DNA]</scope>
    <source>
        <strain evidence="4 5">PY_sf001</strain>
    </source>
</reference>
<dbReference type="GO" id="GO:0004252">
    <property type="term" value="F:serine-type endopeptidase activity"/>
    <property type="evidence" value="ECO:0007669"/>
    <property type="project" value="InterPro"/>
</dbReference>
<sequence length="156" mass="17308">MLLLCRLFPVNMLLLCRLFPVNVLLLCRLFPVNVLLLCRLFPVNMLLLCRLFPVNVLLLCRLSKPAKILQQLETPVVTNAQCEASLSPYPVSDDMICTDSEPKGACFGDSGGPLQCSVNGSWIQAGVVSWGTETCRNGATAYSRTSYHRDWIIANM</sequence>
<evidence type="ECO:0000259" key="3">
    <source>
        <dbReference type="PROSITE" id="PS50240"/>
    </source>
</evidence>
<keyword evidence="5" id="KW-1185">Reference proteome</keyword>
<keyword evidence="1" id="KW-1015">Disulfide bond</keyword>
<dbReference type="InterPro" id="IPR051487">
    <property type="entry name" value="Ser/Thr_Proteases_Immune/Dev"/>
</dbReference>
<dbReference type="AlphaFoldDB" id="A0A210QJ90"/>
<dbReference type="PROSITE" id="PS00135">
    <property type="entry name" value="TRYPSIN_SER"/>
    <property type="match status" value="1"/>
</dbReference>
<dbReference type="InterPro" id="IPR001254">
    <property type="entry name" value="Trypsin_dom"/>
</dbReference>